<dbReference type="RefSeq" id="WP_183493730.1">
    <property type="nucleotide sequence ID" value="NZ_JACIFF010000001.1"/>
</dbReference>
<feature type="transmembrane region" description="Helical" evidence="1">
    <location>
        <begin position="183"/>
        <end position="201"/>
    </location>
</feature>
<keyword evidence="1" id="KW-0812">Transmembrane</keyword>
<dbReference type="AlphaFoldDB" id="A0A840E8T1"/>
<feature type="transmembrane region" description="Helical" evidence="1">
    <location>
        <begin position="93"/>
        <end position="113"/>
    </location>
</feature>
<keyword evidence="3" id="KW-1185">Reference proteome</keyword>
<dbReference type="Proteomes" id="UP000576209">
    <property type="component" value="Unassembled WGS sequence"/>
</dbReference>
<feature type="transmembrane region" description="Helical" evidence="1">
    <location>
        <begin position="6"/>
        <end position="25"/>
    </location>
</feature>
<feature type="transmembrane region" description="Helical" evidence="1">
    <location>
        <begin position="32"/>
        <end position="50"/>
    </location>
</feature>
<feature type="transmembrane region" description="Helical" evidence="1">
    <location>
        <begin position="120"/>
        <end position="139"/>
    </location>
</feature>
<keyword evidence="1" id="KW-0472">Membrane</keyword>
<gene>
    <name evidence="2" type="ORF">GGR28_000067</name>
</gene>
<evidence type="ECO:0000313" key="3">
    <source>
        <dbReference type="Proteomes" id="UP000576209"/>
    </source>
</evidence>
<keyword evidence="1" id="KW-1133">Transmembrane helix</keyword>
<reference evidence="2 3" key="1">
    <citation type="submission" date="2020-08" db="EMBL/GenBank/DDBJ databases">
        <title>Genomic Encyclopedia of Type Strains, Phase IV (KMG-IV): sequencing the most valuable type-strain genomes for metagenomic binning, comparative biology and taxonomic classification.</title>
        <authorList>
            <person name="Goeker M."/>
        </authorList>
    </citation>
    <scope>NUCLEOTIDE SEQUENCE [LARGE SCALE GENOMIC DNA]</scope>
    <source>
        <strain evidence="2 3">DSM 105137</strain>
    </source>
</reference>
<protein>
    <submittedName>
        <fullName evidence="2">Putative membrane protein YphA (DoxX/SURF4 family)</fullName>
    </submittedName>
</protein>
<proteinExistence type="predicted"/>
<accession>A0A840E8T1</accession>
<evidence type="ECO:0000313" key="2">
    <source>
        <dbReference type="EMBL" id="MBB4077466.1"/>
    </source>
</evidence>
<dbReference type="EMBL" id="JACIFF010000001">
    <property type="protein sequence ID" value="MBB4077466.1"/>
    <property type="molecule type" value="Genomic_DNA"/>
</dbReference>
<feature type="transmembrane region" description="Helical" evidence="1">
    <location>
        <begin position="213"/>
        <end position="233"/>
    </location>
</feature>
<name>A0A840E8T1_9BACT</name>
<organism evidence="2 3">
    <name type="scientific">Neolewinella aquimaris</name>
    <dbReference type="NCBI Taxonomy" id="1835722"/>
    <lineage>
        <taxon>Bacteria</taxon>
        <taxon>Pseudomonadati</taxon>
        <taxon>Bacteroidota</taxon>
        <taxon>Saprospiria</taxon>
        <taxon>Saprospirales</taxon>
        <taxon>Lewinellaceae</taxon>
        <taxon>Neolewinella</taxon>
    </lineage>
</organism>
<comment type="caution">
    <text evidence="2">The sequence shown here is derived from an EMBL/GenBank/DDBJ whole genome shotgun (WGS) entry which is preliminary data.</text>
</comment>
<evidence type="ECO:0000256" key="1">
    <source>
        <dbReference type="SAM" id="Phobius"/>
    </source>
</evidence>
<sequence length="456" mass="50259">MTLTTLLIYISVAALSLTALTHVFLRSTRNLFMSLLQNFAGALFLFSGYVKAIDPLGTAYKMEQYFAEFASTAEGAGAGFLAPIFPWLSSMSVGFSVFMIVLEIMLGLMLIVGAKPKLTAWLFFVIVAFFTVLTGFTYLTGYVPAGVNFFAFGDWGPYAESNMKVTDCGCFGDFLKLEPRVSFLKDVFLLLPALVFLIAPGKMHQLFTSGVRSAAVMLTGAIALFYCLSNFVWDIPGQDFRPFKIGTDVAAVKQAEEEAAGSVEVLGYVLTNKETGQVVEMSTADFLEVYKDYPESNWSYETFSSEPAIVATKISDFEVSDTEGHDIVPELLADPGYTFIIVAYALKGEPGNWNKDYVEDWVNDIQPVVERAEAAGHTVMAMTKFADDAYLDDFRQTIGADYPFHRGDDILLKTIVRSNPGVVLMKQGVIVNKWHHSRLPSFDDIARQDILAAAGQ</sequence>